<feature type="region of interest" description="Disordered" evidence="9">
    <location>
        <begin position="81"/>
        <end position="128"/>
    </location>
</feature>
<keyword evidence="3" id="KW-0597">Phosphoprotein</keyword>
<feature type="compositionally biased region" description="Polar residues" evidence="9">
    <location>
        <begin position="526"/>
        <end position="539"/>
    </location>
</feature>
<evidence type="ECO:0000256" key="8">
    <source>
        <dbReference type="RuleBase" id="RU004020"/>
    </source>
</evidence>
<keyword evidence="7" id="KW-0539">Nucleus</keyword>
<feature type="compositionally biased region" description="Polar residues" evidence="9">
    <location>
        <begin position="296"/>
        <end position="311"/>
    </location>
</feature>
<feature type="region of interest" description="Disordered" evidence="9">
    <location>
        <begin position="503"/>
        <end position="539"/>
    </location>
</feature>
<evidence type="ECO:0000256" key="9">
    <source>
        <dbReference type="SAM" id="MobiDB-lite"/>
    </source>
</evidence>
<dbReference type="SMART" id="SM00415">
    <property type="entry name" value="HSF"/>
    <property type="match status" value="1"/>
</dbReference>
<feature type="region of interest" description="Disordered" evidence="9">
    <location>
        <begin position="1"/>
        <end position="41"/>
    </location>
</feature>
<protein>
    <recommendedName>
        <fullName evidence="10">HSF-type DNA-binding domain-containing protein</fullName>
    </recommendedName>
</protein>
<proteinExistence type="inferred from homology"/>
<name>A0AAV9I3L0_9RHOD</name>
<dbReference type="GO" id="GO:0043565">
    <property type="term" value="F:sequence-specific DNA binding"/>
    <property type="evidence" value="ECO:0007669"/>
    <property type="project" value="InterPro"/>
</dbReference>
<keyword evidence="5" id="KW-0238">DNA-binding</keyword>
<evidence type="ECO:0000256" key="5">
    <source>
        <dbReference type="ARBA" id="ARBA00023125"/>
    </source>
</evidence>
<evidence type="ECO:0000313" key="12">
    <source>
        <dbReference type="Proteomes" id="UP001300502"/>
    </source>
</evidence>
<evidence type="ECO:0000256" key="2">
    <source>
        <dbReference type="ARBA" id="ARBA00011233"/>
    </source>
</evidence>
<dbReference type="FunFam" id="1.10.10.10:FF:000037">
    <property type="entry name" value="Heat stress transcription factor B-4"/>
    <property type="match status" value="1"/>
</dbReference>
<gene>
    <name evidence="11" type="ORF">GAYE_PCTG10G0522</name>
</gene>
<sequence length="623" mass="71135">MENSADQQNSQQCPSSEVKKDKAQASSSAREPSEYENVSCKRDLEDVLKLVEGERKRSRDDASLPGSYQKILLGNNSYANLKAESPSLKGGPSKSDSVATSQKNMTDTRTPNSVTIHENNSSRTAPFDMTMTSEPAKIERPSNYFYGPQIDANSPSSYFPPQQKNEKNSDMDKTPEVGRSFYVETAYPSPAPSQWSWNDFRPYSNMFLYPNTQQSNMNPDGYTKAPPAYVFGQQFQNSTHACPLIMQYPIPYVFPSSLGFPNLSKDNRNQFTFLPEYKTKNFPQFDNKPSEKSPALNPTQENKATARSQDPITEGKPVVSMISSESRKTFDSWLTSTEMTEEKFAAVSSPFLRKLLFIVEQEDTQHLCSWTRSGRSFVVWHPIRFENEVLPQYYKHSNFSSFVRQLNQYGFHKLHPEVWEFGHPLFIRNRIDLIVRICRRPSRRLKRHQTDSSQIESRTGEVSEHGSHQHSDNEQFLDSGLSPAMSAIDNDESTLEAMESFIEPSFEEDKEGRKDSQNVSKDRSNESTPLFSPTYQSHIDSIEPVNPSKEKATEMTQLQRTAADFPCVLRILENIYARLSTIEGEVRQMQTKIESFQEILKTLSLRSQAASMTESRKIQHEMQ</sequence>
<dbReference type="GO" id="GO:0005634">
    <property type="term" value="C:nucleus"/>
    <property type="evidence" value="ECO:0007669"/>
    <property type="project" value="UniProtKB-SubCell"/>
</dbReference>
<dbReference type="GO" id="GO:0003700">
    <property type="term" value="F:DNA-binding transcription factor activity"/>
    <property type="evidence" value="ECO:0007669"/>
    <property type="project" value="InterPro"/>
</dbReference>
<evidence type="ECO:0000256" key="1">
    <source>
        <dbReference type="ARBA" id="ARBA00004123"/>
    </source>
</evidence>
<dbReference type="AlphaFoldDB" id="A0AAV9I3L0"/>
<feature type="region of interest" description="Disordered" evidence="9">
    <location>
        <begin position="280"/>
        <end position="315"/>
    </location>
</feature>
<dbReference type="Pfam" id="PF00447">
    <property type="entry name" value="HSF_DNA-bind"/>
    <property type="match status" value="1"/>
</dbReference>
<dbReference type="Gene3D" id="1.10.10.10">
    <property type="entry name" value="Winged helix-like DNA-binding domain superfamily/Winged helix DNA-binding domain"/>
    <property type="match status" value="1"/>
</dbReference>
<evidence type="ECO:0000313" key="11">
    <source>
        <dbReference type="EMBL" id="KAK4522632.1"/>
    </source>
</evidence>
<organism evidence="11 12">
    <name type="scientific">Galdieria yellowstonensis</name>
    <dbReference type="NCBI Taxonomy" id="3028027"/>
    <lineage>
        <taxon>Eukaryota</taxon>
        <taxon>Rhodophyta</taxon>
        <taxon>Bangiophyceae</taxon>
        <taxon>Galdieriales</taxon>
        <taxon>Galdieriaceae</taxon>
        <taxon>Galdieria</taxon>
    </lineage>
</organism>
<evidence type="ECO:0000259" key="10">
    <source>
        <dbReference type="PROSITE" id="PS00434"/>
    </source>
</evidence>
<keyword evidence="6" id="KW-0804">Transcription</keyword>
<feature type="compositionally biased region" description="Basic and acidic residues" evidence="9">
    <location>
        <begin position="510"/>
        <end position="525"/>
    </location>
</feature>
<evidence type="ECO:0000256" key="6">
    <source>
        <dbReference type="ARBA" id="ARBA00023163"/>
    </source>
</evidence>
<feature type="compositionally biased region" description="Polar residues" evidence="9">
    <location>
        <begin position="94"/>
        <end position="124"/>
    </location>
</feature>
<evidence type="ECO:0000256" key="7">
    <source>
        <dbReference type="ARBA" id="ARBA00023242"/>
    </source>
</evidence>
<comment type="subunit">
    <text evidence="2">Homotrimer.</text>
</comment>
<evidence type="ECO:0000256" key="3">
    <source>
        <dbReference type="ARBA" id="ARBA00022553"/>
    </source>
</evidence>
<dbReference type="InterPro" id="IPR036388">
    <property type="entry name" value="WH-like_DNA-bd_sf"/>
</dbReference>
<feature type="compositionally biased region" description="Basic and acidic residues" evidence="9">
    <location>
        <begin position="164"/>
        <end position="174"/>
    </location>
</feature>
<feature type="compositionally biased region" description="Polar residues" evidence="9">
    <location>
        <begin position="1"/>
        <end position="15"/>
    </location>
</feature>
<evidence type="ECO:0000256" key="4">
    <source>
        <dbReference type="ARBA" id="ARBA00023015"/>
    </source>
</evidence>
<feature type="region of interest" description="Disordered" evidence="9">
    <location>
        <begin position="445"/>
        <end position="483"/>
    </location>
</feature>
<keyword evidence="4" id="KW-0805">Transcription regulation</keyword>
<dbReference type="InterPro" id="IPR000232">
    <property type="entry name" value="HSF_DNA-bd"/>
</dbReference>
<reference evidence="11 12" key="1">
    <citation type="submission" date="2022-07" db="EMBL/GenBank/DDBJ databases">
        <title>Genome-wide signatures of adaptation to extreme environments.</title>
        <authorList>
            <person name="Cho C.H."/>
            <person name="Yoon H.S."/>
        </authorList>
    </citation>
    <scope>NUCLEOTIDE SEQUENCE [LARGE SCALE GENOMIC DNA]</scope>
    <source>
        <strain evidence="11 12">108.79 E11</strain>
    </source>
</reference>
<dbReference type="InterPro" id="IPR036390">
    <property type="entry name" value="WH_DNA-bd_sf"/>
</dbReference>
<dbReference type="PROSITE" id="PS00434">
    <property type="entry name" value="HSF_DOMAIN"/>
    <property type="match status" value="1"/>
</dbReference>
<comment type="caution">
    <text evidence="11">The sequence shown here is derived from an EMBL/GenBank/DDBJ whole genome shotgun (WGS) entry which is preliminary data.</text>
</comment>
<accession>A0AAV9I3L0</accession>
<dbReference type="EMBL" id="JANCYU010000006">
    <property type="protein sequence ID" value="KAK4522632.1"/>
    <property type="molecule type" value="Genomic_DNA"/>
</dbReference>
<comment type="similarity">
    <text evidence="8">Belongs to the HSF family.</text>
</comment>
<keyword evidence="12" id="KW-1185">Reference proteome</keyword>
<feature type="region of interest" description="Disordered" evidence="9">
    <location>
        <begin position="151"/>
        <end position="174"/>
    </location>
</feature>
<dbReference type="Proteomes" id="UP001300502">
    <property type="component" value="Unassembled WGS sequence"/>
</dbReference>
<dbReference type="PANTHER" id="PTHR10015:SF427">
    <property type="entry name" value="HEAT SHOCK FACTOR PROTEIN"/>
    <property type="match status" value="1"/>
</dbReference>
<dbReference type="PRINTS" id="PR00056">
    <property type="entry name" value="HSFDOMAIN"/>
</dbReference>
<comment type="subcellular location">
    <subcellularLocation>
        <location evidence="1">Nucleus</location>
    </subcellularLocation>
</comment>
<dbReference type="SUPFAM" id="SSF46785">
    <property type="entry name" value="Winged helix' DNA-binding domain"/>
    <property type="match status" value="1"/>
</dbReference>
<feature type="domain" description="HSF-type DNA-binding" evidence="10">
    <location>
        <begin position="390"/>
        <end position="414"/>
    </location>
</feature>
<dbReference type="PANTHER" id="PTHR10015">
    <property type="entry name" value="HEAT SHOCK TRANSCRIPTION FACTOR"/>
    <property type="match status" value="1"/>
</dbReference>
<feature type="compositionally biased region" description="Polar residues" evidence="9">
    <location>
        <begin position="151"/>
        <end position="163"/>
    </location>
</feature>
<feature type="compositionally biased region" description="Basic and acidic residues" evidence="9">
    <location>
        <begin position="458"/>
        <end position="473"/>
    </location>
</feature>